<keyword evidence="2" id="KW-0472">Membrane</keyword>
<protein>
    <submittedName>
        <fullName evidence="3">Uncharacterized protein</fullName>
    </submittedName>
</protein>
<feature type="compositionally biased region" description="Polar residues" evidence="1">
    <location>
        <begin position="136"/>
        <end position="178"/>
    </location>
</feature>
<proteinExistence type="predicted"/>
<feature type="compositionally biased region" description="Basic and acidic residues" evidence="1">
    <location>
        <begin position="190"/>
        <end position="202"/>
    </location>
</feature>
<feature type="transmembrane region" description="Helical" evidence="2">
    <location>
        <begin position="62"/>
        <end position="88"/>
    </location>
</feature>
<dbReference type="AlphaFoldDB" id="A0ABD3PX71"/>
<evidence type="ECO:0000256" key="2">
    <source>
        <dbReference type="SAM" id="Phobius"/>
    </source>
</evidence>
<name>A0ABD3PX71_9STRA</name>
<reference evidence="3 4" key="1">
    <citation type="submission" date="2024-10" db="EMBL/GenBank/DDBJ databases">
        <title>Updated reference genomes for cyclostephanoid diatoms.</title>
        <authorList>
            <person name="Roberts W.R."/>
            <person name="Alverson A.J."/>
        </authorList>
    </citation>
    <scope>NUCLEOTIDE SEQUENCE [LARGE SCALE GENOMIC DNA]</scope>
    <source>
        <strain evidence="3 4">AJA010-31</strain>
    </source>
</reference>
<dbReference type="EMBL" id="JALLPJ020000443">
    <property type="protein sequence ID" value="KAL3791956.1"/>
    <property type="molecule type" value="Genomic_DNA"/>
</dbReference>
<keyword evidence="2" id="KW-1133">Transmembrane helix</keyword>
<evidence type="ECO:0000313" key="4">
    <source>
        <dbReference type="Proteomes" id="UP001530400"/>
    </source>
</evidence>
<feature type="compositionally biased region" description="Low complexity" evidence="1">
    <location>
        <begin position="319"/>
        <end position="330"/>
    </location>
</feature>
<accession>A0ABD3PX71</accession>
<organism evidence="3 4">
    <name type="scientific">Cyclotella atomus</name>
    <dbReference type="NCBI Taxonomy" id="382360"/>
    <lineage>
        <taxon>Eukaryota</taxon>
        <taxon>Sar</taxon>
        <taxon>Stramenopiles</taxon>
        <taxon>Ochrophyta</taxon>
        <taxon>Bacillariophyta</taxon>
        <taxon>Coscinodiscophyceae</taxon>
        <taxon>Thalassiosirophycidae</taxon>
        <taxon>Stephanodiscales</taxon>
        <taxon>Stephanodiscaceae</taxon>
        <taxon>Cyclotella</taxon>
    </lineage>
</organism>
<feature type="region of interest" description="Disordered" evidence="1">
    <location>
        <begin position="310"/>
        <end position="336"/>
    </location>
</feature>
<keyword evidence="2" id="KW-0812">Transmembrane</keyword>
<gene>
    <name evidence="3" type="ORF">ACHAWO_009471</name>
</gene>
<feature type="region of interest" description="Disordered" evidence="1">
    <location>
        <begin position="251"/>
        <end position="272"/>
    </location>
</feature>
<comment type="caution">
    <text evidence="3">The sequence shown here is derived from an EMBL/GenBank/DDBJ whole genome shotgun (WGS) entry which is preliminary data.</text>
</comment>
<sequence length="418" mass="46479">MTKSNGWIHGGKYVPAYGAGRPANHNPYASSPRRAQATNSSSRSHQILLEMWPKLTNAMAHILPILTTIIKTIITFLMLCIGGIVYGIEMLRSKAAARINSHNNDNNPIVQPNTIPHQRSHISPPASIQSAINRASPANNNETSTRITQPLNQTSTNTNPSANSAQFQSTATRATPATKSLLRRNTSSTSRRDSFGSKEPRSARRVLFNETSEGQVHRIEVLYDKELPASARKVKVETRESLEARVAAARTRRESYSPSSLVRGGELRAPEGNDVSPVITMNQQPQQRSPLADVNSSSPAIMNQIVPVKLHSPKPSPLKQQGNNKQPNNNAVDANQKRRNLIAVSRYNRNIHNNRVGQMNGYRPGYLGPRIGPANKRQREEVEDWVWKAMNKKGKVEEEEKRVEVGIRMESKTPRKAR</sequence>
<dbReference type="Proteomes" id="UP001530400">
    <property type="component" value="Unassembled WGS sequence"/>
</dbReference>
<evidence type="ECO:0000256" key="1">
    <source>
        <dbReference type="SAM" id="MobiDB-lite"/>
    </source>
</evidence>
<keyword evidence="4" id="KW-1185">Reference proteome</keyword>
<feature type="region of interest" description="Disordered" evidence="1">
    <location>
        <begin position="136"/>
        <end position="206"/>
    </location>
</feature>
<evidence type="ECO:0000313" key="3">
    <source>
        <dbReference type="EMBL" id="KAL3791956.1"/>
    </source>
</evidence>